<feature type="compositionally biased region" description="Polar residues" evidence="2">
    <location>
        <begin position="231"/>
        <end position="247"/>
    </location>
</feature>
<proteinExistence type="predicted"/>
<evidence type="ECO:0008006" key="6">
    <source>
        <dbReference type="Google" id="ProtNLM"/>
    </source>
</evidence>
<evidence type="ECO:0000256" key="2">
    <source>
        <dbReference type="SAM" id="MobiDB-lite"/>
    </source>
</evidence>
<reference evidence="4 5" key="1">
    <citation type="submission" date="2020-08" db="EMBL/GenBank/DDBJ databases">
        <title>Genome sequence of Sphingomonas lutea KCTC 23642T.</title>
        <authorList>
            <person name="Hyun D.-W."/>
            <person name="Bae J.-W."/>
        </authorList>
    </citation>
    <scope>NUCLEOTIDE SEQUENCE [LARGE SCALE GENOMIC DNA]</scope>
    <source>
        <strain evidence="4 5">KCTC 23642</strain>
    </source>
</reference>
<dbReference type="KEGG" id="slut:H9L13_03850"/>
<feature type="region of interest" description="Disordered" evidence="2">
    <location>
        <begin position="230"/>
        <end position="293"/>
    </location>
</feature>
<name>A0A7G9SJM2_9SPHN</name>
<accession>A0A7G9SJM2</accession>
<feature type="chain" id="PRO_5028955760" description="Metalloendopeptidase" evidence="3">
    <location>
        <begin position="17"/>
        <end position="293"/>
    </location>
</feature>
<dbReference type="Proteomes" id="UP000515971">
    <property type="component" value="Chromosome"/>
</dbReference>
<protein>
    <recommendedName>
        <fullName evidence="6">Metalloendopeptidase</fullName>
    </recommendedName>
</protein>
<organism evidence="4 5">
    <name type="scientific">Sphingomonas lutea</name>
    <dbReference type="NCBI Taxonomy" id="1045317"/>
    <lineage>
        <taxon>Bacteria</taxon>
        <taxon>Pseudomonadati</taxon>
        <taxon>Pseudomonadota</taxon>
        <taxon>Alphaproteobacteria</taxon>
        <taxon>Sphingomonadales</taxon>
        <taxon>Sphingomonadaceae</taxon>
        <taxon>Sphingomonas</taxon>
    </lineage>
</organism>
<feature type="signal peptide" evidence="3">
    <location>
        <begin position="1"/>
        <end position="16"/>
    </location>
</feature>
<sequence length="293" mass="31298">MRFAWLLIAIPTFAAAASAPVRQPADPLTAQLRRAQSEQAAASALADRLESAVKSARDQAARLRAERAAAAQQIAAAEARITVADTQLQMMSAAMEARRQRLQREQEPVAALLAGLAVMAERPPLLAVADRGGTDELVEVRVLLDSTLPAIRKRTAALSAEIRRGESLERAARQARAAMTRSRAELQARRQNFAALERRALESATAAGGQALGAGDTVLALGEEVERARSAVQSGRQSAALASTLASEQPAPARPDAPRCRHRPLPSTTSCPYRRRSSMGWARSTKMASARAD</sequence>
<keyword evidence="5" id="KW-1185">Reference proteome</keyword>
<evidence type="ECO:0000256" key="1">
    <source>
        <dbReference type="SAM" id="Coils"/>
    </source>
</evidence>
<feature type="coiled-coil region" evidence="1">
    <location>
        <begin position="32"/>
        <end position="80"/>
    </location>
</feature>
<dbReference type="AlphaFoldDB" id="A0A7G9SJM2"/>
<evidence type="ECO:0000256" key="3">
    <source>
        <dbReference type="SAM" id="SignalP"/>
    </source>
</evidence>
<keyword evidence="1" id="KW-0175">Coiled coil</keyword>
<evidence type="ECO:0000313" key="5">
    <source>
        <dbReference type="Proteomes" id="UP000515971"/>
    </source>
</evidence>
<evidence type="ECO:0000313" key="4">
    <source>
        <dbReference type="EMBL" id="QNN68047.1"/>
    </source>
</evidence>
<dbReference type="RefSeq" id="WP_187539196.1">
    <property type="nucleotide sequence ID" value="NZ_CP060718.1"/>
</dbReference>
<dbReference type="EMBL" id="CP060718">
    <property type="protein sequence ID" value="QNN68047.1"/>
    <property type="molecule type" value="Genomic_DNA"/>
</dbReference>
<gene>
    <name evidence="4" type="ORF">H9L13_03850</name>
</gene>
<keyword evidence="3" id="KW-0732">Signal</keyword>